<dbReference type="Proteomes" id="UP001212160">
    <property type="component" value="Unassembled WGS sequence"/>
</dbReference>
<feature type="region of interest" description="Disordered" evidence="2">
    <location>
        <begin position="404"/>
        <end position="425"/>
    </location>
</feature>
<reference evidence="8" key="4">
    <citation type="submission" date="2020-02" db="EMBL/GenBank/DDBJ databases">
        <authorList>
            <person name="Littmann E."/>
            <person name="Sorbara M."/>
        </authorList>
    </citation>
    <scope>NUCLEOTIDE SEQUENCE</scope>
    <source>
        <strain evidence="8">MSK.15.32</strain>
    </source>
</reference>
<dbReference type="AlphaFoldDB" id="A0A2N5P1D9"/>
<evidence type="ECO:0000313" key="9">
    <source>
        <dbReference type="EMBL" id="PLT83870.1"/>
    </source>
</evidence>
<organism evidence="9 11">
    <name type="scientific">Mediterraneibacter gnavus</name>
    <name type="common">Ruminococcus gnavus</name>
    <dbReference type="NCBI Taxonomy" id="33038"/>
    <lineage>
        <taxon>Bacteria</taxon>
        <taxon>Bacillati</taxon>
        <taxon>Bacillota</taxon>
        <taxon>Clostridia</taxon>
        <taxon>Lachnospirales</taxon>
        <taxon>Lachnospiraceae</taxon>
        <taxon>Mediterraneibacter</taxon>
    </lineage>
</organism>
<dbReference type="InterPro" id="IPR001482">
    <property type="entry name" value="T2SS/T4SS_dom"/>
</dbReference>
<dbReference type="EMBL" id="JAJBOM010000012">
    <property type="protein sequence ID" value="MCB5619420.1"/>
    <property type="molecule type" value="Genomic_DNA"/>
</dbReference>
<dbReference type="Proteomes" id="UP001297370">
    <property type="component" value="Unassembled WGS sequence"/>
</dbReference>
<dbReference type="EMBL" id="JAPZED010000002">
    <property type="protein sequence ID" value="MCZ7693149.1"/>
    <property type="molecule type" value="Genomic_DNA"/>
</dbReference>
<dbReference type="Proteomes" id="UP001296580">
    <property type="component" value="Unassembled WGS sequence"/>
</dbReference>
<comment type="similarity">
    <text evidence="1">Belongs to the GSP E family.</text>
</comment>
<dbReference type="EMBL" id="JAJBNC010000021">
    <property type="protein sequence ID" value="MCB5494674.1"/>
    <property type="molecule type" value="Genomic_DNA"/>
</dbReference>
<gene>
    <name evidence="9" type="ORF">CDL20_13110</name>
    <name evidence="10" type="ORF">DW812_13990</name>
    <name evidence="8" type="ORF">G4993_08720</name>
    <name evidence="5" type="ORF">LIQ08_09690</name>
    <name evidence="4" type="ORF">LIQ10_13165</name>
    <name evidence="6" type="ORF">O8D18_03685</name>
    <name evidence="7" type="ORF">PNW85_08350</name>
</gene>
<evidence type="ECO:0000313" key="8">
    <source>
        <dbReference type="EMBL" id="NSI58483.1"/>
    </source>
</evidence>
<dbReference type="PANTHER" id="PTHR30486">
    <property type="entry name" value="TWITCHING MOTILITY PROTEIN PILT"/>
    <property type="match status" value="1"/>
</dbReference>
<dbReference type="Pfam" id="PF00437">
    <property type="entry name" value="T2SSE"/>
    <property type="match status" value="1"/>
</dbReference>
<evidence type="ECO:0000313" key="7">
    <source>
        <dbReference type="EMBL" id="MDB8686685.1"/>
    </source>
</evidence>
<proteinExistence type="inferred from homology"/>
<dbReference type="Proteomes" id="UP000234840">
    <property type="component" value="Unassembled WGS sequence"/>
</dbReference>
<reference evidence="4" key="5">
    <citation type="submission" date="2021-10" db="EMBL/GenBank/DDBJ databases">
        <title>Collection of gut derived symbiotic bacterial strains cultured from healthy donors.</title>
        <authorList>
            <person name="Lin H."/>
            <person name="Littmann E."/>
            <person name="Claire K."/>
            <person name="Pamer E."/>
        </authorList>
    </citation>
    <scope>NUCLEOTIDE SEQUENCE</scope>
    <source>
        <strain evidence="5">MSK.23.18</strain>
        <strain evidence="4">MSK.23.4</strain>
    </source>
</reference>
<feature type="domain" description="Bacterial type II secretion system protein E" evidence="3">
    <location>
        <begin position="63"/>
        <end position="353"/>
    </location>
</feature>
<dbReference type="InterPro" id="IPR027417">
    <property type="entry name" value="P-loop_NTPase"/>
</dbReference>
<dbReference type="InterPro" id="IPR050921">
    <property type="entry name" value="T4SS_GSP_E_ATPase"/>
</dbReference>
<evidence type="ECO:0000313" key="12">
    <source>
        <dbReference type="Proteomes" id="UP000284472"/>
    </source>
</evidence>
<dbReference type="EMBL" id="QSIR01000025">
    <property type="protein sequence ID" value="RHD03410.1"/>
    <property type="molecule type" value="Genomic_DNA"/>
</dbReference>
<reference evidence="10 12" key="2">
    <citation type="submission" date="2018-08" db="EMBL/GenBank/DDBJ databases">
        <title>A genome reference for cultivated species of the human gut microbiota.</title>
        <authorList>
            <person name="Zou Y."/>
            <person name="Xue W."/>
            <person name="Luo G."/>
        </authorList>
    </citation>
    <scope>NUCLEOTIDE SEQUENCE [LARGE SCALE GENOMIC DNA]</scope>
    <source>
        <strain evidence="10 12">AM32-6</strain>
    </source>
</reference>
<evidence type="ECO:0000313" key="11">
    <source>
        <dbReference type="Proteomes" id="UP000234840"/>
    </source>
</evidence>
<dbReference type="Proteomes" id="UP001148455">
    <property type="component" value="Unassembled WGS sequence"/>
</dbReference>
<dbReference type="GO" id="GO:0016887">
    <property type="term" value="F:ATP hydrolysis activity"/>
    <property type="evidence" value="ECO:0007669"/>
    <property type="project" value="InterPro"/>
</dbReference>
<sequence>MRNTERLYDRVIEKMDMTCDMEDEELQELIHEVLEEASKEEFIPLQEKIRISKELFNAFRKLDILQELIEDDEITEIMINGTDHIFLEKAGRIFESDRRFVSVAKLEDVIQQIAAGANRYVNEASPIVDARLEDGSRVNVVLRPVALNGPIMTIRKFPKEAVTMKQLIDWGSISQEAVNFLKILVESKYNIFVSGGTGSGKTTFLNALSDYIPKDERIITIEDNAELQIKGVSNLVRLEARNANLEGEGAVTIRDLIKSALRMRPDRIIVGEVRGDETVDMISSAMLNGHSGSMSTGHANNPMDMLHRLETMMLMGIELPLIAIQQQIASALDVIIHLGRLRDKSRKVLEITEVLGYENGRIQLQTLYKFQEEGMEDGKIKGTLMKENEITQREKLLAAGYSETGIHGGSGQRNSDHGDDGLSVL</sequence>
<dbReference type="EMBL" id="JAQMLA010000019">
    <property type="protein sequence ID" value="MDB8686685.1"/>
    <property type="molecule type" value="Genomic_DNA"/>
</dbReference>
<reference evidence="9 11" key="1">
    <citation type="journal article" date="2017" name="Genome Med.">
        <title>A novel Ruminococcus gnavus clade enriched in inflammatory bowel disease patients.</title>
        <authorList>
            <person name="Hall A.B."/>
            <person name="Yassour M."/>
            <person name="Sauk J."/>
            <person name="Garner A."/>
            <person name="Jiang X."/>
            <person name="Arthur T."/>
            <person name="Lagoudas G.K."/>
            <person name="Vatanen T."/>
            <person name="Fornelos N."/>
            <person name="Wilson R."/>
            <person name="Bertha M."/>
            <person name="Cohen M."/>
            <person name="Garber J."/>
            <person name="Khalili H."/>
            <person name="Gevers D."/>
            <person name="Ananthakrishnan A.N."/>
            <person name="Kugathasan S."/>
            <person name="Lander E.S."/>
            <person name="Blainey P."/>
            <person name="Vlamakis H."/>
            <person name="Xavier R.J."/>
            <person name="Huttenhower C."/>
        </authorList>
    </citation>
    <scope>NUCLEOTIDE SEQUENCE [LARGE SCALE GENOMIC DNA]</scope>
    <source>
        <strain evidence="9 11">RJX1128</strain>
    </source>
</reference>
<feature type="compositionally biased region" description="Basic and acidic residues" evidence="2">
    <location>
        <begin position="414"/>
        <end position="425"/>
    </location>
</feature>
<dbReference type="EMBL" id="JAAIRV010000014">
    <property type="protein sequence ID" value="NSI58483.1"/>
    <property type="molecule type" value="Genomic_DNA"/>
</dbReference>
<evidence type="ECO:0000313" key="10">
    <source>
        <dbReference type="EMBL" id="RHD03410.1"/>
    </source>
</evidence>
<dbReference type="Proteomes" id="UP000284472">
    <property type="component" value="Unassembled WGS sequence"/>
</dbReference>
<dbReference type="Gene3D" id="3.30.450.380">
    <property type="match status" value="1"/>
</dbReference>
<evidence type="ECO:0000259" key="3">
    <source>
        <dbReference type="Pfam" id="PF00437"/>
    </source>
</evidence>
<comment type="caution">
    <text evidence="9">The sequence shown here is derived from an EMBL/GenBank/DDBJ whole genome shotgun (WGS) entry which is preliminary data.</text>
</comment>
<dbReference type="SUPFAM" id="SSF52540">
    <property type="entry name" value="P-loop containing nucleoside triphosphate hydrolases"/>
    <property type="match status" value="1"/>
</dbReference>
<reference evidence="7" key="7">
    <citation type="submission" date="2023-01" db="EMBL/GenBank/DDBJ databases">
        <title>Human gut microbiome strain richness.</title>
        <authorList>
            <person name="Chen-Liaw A."/>
        </authorList>
    </citation>
    <scope>NUCLEOTIDE SEQUENCE</scope>
    <source>
        <strain evidence="7">RTP21484st1_H11_RTP21484_190118</strain>
    </source>
</reference>
<accession>A0A2N5P1D9</accession>
<dbReference type="Proteomes" id="UP001297422">
    <property type="component" value="Unassembled WGS sequence"/>
</dbReference>
<name>A0A2N5P1D9_MEDGN</name>
<evidence type="ECO:0000313" key="6">
    <source>
        <dbReference type="EMBL" id="MCZ7693149.1"/>
    </source>
</evidence>
<dbReference type="CDD" id="cd01130">
    <property type="entry name" value="VirB11-like_ATPase"/>
    <property type="match status" value="1"/>
</dbReference>
<evidence type="ECO:0000256" key="1">
    <source>
        <dbReference type="ARBA" id="ARBA00006611"/>
    </source>
</evidence>
<evidence type="ECO:0000313" key="5">
    <source>
        <dbReference type="EMBL" id="MCB5619420.1"/>
    </source>
</evidence>
<dbReference type="RefSeq" id="WP_009244279.1">
    <property type="nucleotide sequence ID" value="NZ_CABKQB010000002.1"/>
</dbReference>
<dbReference type="PANTHER" id="PTHR30486:SF6">
    <property type="entry name" value="TYPE IV PILUS RETRACTATION ATPASE PILT"/>
    <property type="match status" value="1"/>
</dbReference>
<evidence type="ECO:0000313" key="4">
    <source>
        <dbReference type="EMBL" id="MCB5494674.1"/>
    </source>
</evidence>
<reference evidence="6" key="6">
    <citation type="submission" date="2022-12" db="EMBL/GenBank/DDBJ databases">
        <title>Genome of R. gnavus strain RSHDN_123.</title>
        <authorList>
            <person name="Abdugheni R."/>
        </authorList>
    </citation>
    <scope>NUCLEOTIDE SEQUENCE</scope>
    <source>
        <strain evidence="6">RSHDN_123</strain>
    </source>
</reference>
<reference evidence="8" key="3">
    <citation type="journal article" date="2020" name="Cell Host Microbe">
        <title>Functional and Genomic Variation between Human-Derived Isolates of Lachnospiraceae Reveals Inter- and Intra-Species Diversity.</title>
        <authorList>
            <person name="Sorbara M.T."/>
            <person name="Littmann E.R."/>
            <person name="Fontana E."/>
            <person name="Moody T.U."/>
            <person name="Kohout C.E."/>
            <person name="Gjonbalaj M."/>
            <person name="Eaton V."/>
            <person name="Seok R."/>
            <person name="Leiner I.M."/>
            <person name="Pamer E.G."/>
        </authorList>
    </citation>
    <scope>NUCLEOTIDE SEQUENCE</scope>
    <source>
        <strain evidence="8">MSK.15.32</strain>
    </source>
</reference>
<dbReference type="Gene3D" id="3.40.50.300">
    <property type="entry name" value="P-loop containing nucleotide triphosphate hydrolases"/>
    <property type="match status" value="1"/>
</dbReference>
<protein>
    <submittedName>
        <fullName evidence="4">CpaF family protein</fullName>
    </submittedName>
    <submittedName>
        <fullName evidence="9">Pilus assembly protein</fullName>
    </submittedName>
</protein>
<evidence type="ECO:0000256" key="2">
    <source>
        <dbReference type="SAM" id="MobiDB-lite"/>
    </source>
</evidence>
<dbReference type="EMBL" id="NIHW01000040">
    <property type="protein sequence ID" value="PLT83870.1"/>
    <property type="molecule type" value="Genomic_DNA"/>
</dbReference>